<comment type="subcellular location">
    <subcellularLocation>
        <location evidence="10">Cell inner membrane</location>
        <topology evidence="10">Single-pass membrane protein</topology>
    </subcellularLocation>
    <subcellularLocation>
        <location evidence="1">Cell membrane</location>
        <topology evidence="1">Single-pass membrane protein</topology>
    </subcellularLocation>
</comment>
<evidence type="ECO:0000256" key="2">
    <source>
        <dbReference type="ARBA" id="ARBA00005811"/>
    </source>
</evidence>
<dbReference type="STRING" id="391936.S7S_06325"/>
<dbReference type="HOGENOM" id="CLU_085305_1_3_6"/>
<evidence type="ECO:0000256" key="1">
    <source>
        <dbReference type="ARBA" id="ARBA00004162"/>
    </source>
</evidence>
<evidence type="ECO:0000256" key="3">
    <source>
        <dbReference type="ARBA" id="ARBA00022475"/>
    </source>
</evidence>
<dbReference type="Proteomes" id="UP000006764">
    <property type="component" value="Chromosome"/>
</dbReference>
<comment type="similarity">
    <text evidence="2 10">Belongs to the ExbD/TolR family.</text>
</comment>
<dbReference type="OrthoDB" id="9798629at2"/>
<dbReference type="GO" id="GO:0005886">
    <property type="term" value="C:plasma membrane"/>
    <property type="evidence" value="ECO:0007669"/>
    <property type="project" value="UniProtKB-SubCell"/>
</dbReference>
<evidence type="ECO:0000256" key="10">
    <source>
        <dbReference type="HAMAP-Rule" id="MF_02203"/>
    </source>
</evidence>
<sequence>MIKVRAPRKLVADINVVPYIDVMLVLLVVFMITAPMMTQGLQVDLPKTTSQPIVTDEEPVVITVKKDGNYFINVGETQQTSSSLENVSGHVQRIKRNAPETLFLVEGDTEVPYGRVIELMAMLQGAGIERLGLVTEPPEPTGR</sequence>
<gene>
    <name evidence="10" type="primary">tolR</name>
    <name evidence="11" type="ORF">S7S_06325</name>
</gene>
<dbReference type="KEGG" id="apac:S7S_06325"/>
<feature type="transmembrane region" description="Helical" evidence="10">
    <location>
        <begin position="16"/>
        <end position="37"/>
    </location>
</feature>
<name>A0A0B4XKP9_9GAMM</name>
<dbReference type="Gene3D" id="3.30.420.270">
    <property type="match status" value="1"/>
</dbReference>
<keyword evidence="12" id="KW-1185">Reference proteome</keyword>
<evidence type="ECO:0000256" key="6">
    <source>
        <dbReference type="ARBA" id="ARBA00022692"/>
    </source>
</evidence>
<keyword evidence="9 10" id="KW-0131">Cell cycle</keyword>
<protein>
    <recommendedName>
        <fullName evidence="10">Tol-Pal system protein TolR</fullName>
    </recommendedName>
</protein>
<evidence type="ECO:0000313" key="11">
    <source>
        <dbReference type="EMBL" id="AJD47681.1"/>
    </source>
</evidence>
<dbReference type="InterPro" id="IPR014168">
    <property type="entry name" value="Tol-Pal_TolR"/>
</dbReference>
<dbReference type="PANTHER" id="PTHR30558">
    <property type="entry name" value="EXBD MEMBRANE COMPONENT OF PMF-DRIVEN MACROMOLECULE IMPORT SYSTEM"/>
    <property type="match status" value="1"/>
</dbReference>
<evidence type="ECO:0000256" key="5">
    <source>
        <dbReference type="ARBA" id="ARBA00022618"/>
    </source>
</evidence>
<keyword evidence="8 10" id="KW-0472">Membrane</keyword>
<evidence type="ECO:0000256" key="7">
    <source>
        <dbReference type="ARBA" id="ARBA00022989"/>
    </source>
</evidence>
<dbReference type="GO" id="GO:0015031">
    <property type="term" value="P:protein transport"/>
    <property type="evidence" value="ECO:0007669"/>
    <property type="project" value="InterPro"/>
</dbReference>
<dbReference type="InterPro" id="IPR003400">
    <property type="entry name" value="ExbD"/>
</dbReference>
<organism evidence="11 12">
    <name type="scientific">Isoalcanivorax pacificus W11-5</name>
    <dbReference type="NCBI Taxonomy" id="391936"/>
    <lineage>
        <taxon>Bacteria</taxon>
        <taxon>Pseudomonadati</taxon>
        <taxon>Pseudomonadota</taxon>
        <taxon>Gammaproteobacteria</taxon>
        <taxon>Oceanospirillales</taxon>
        <taxon>Alcanivoracaceae</taxon>
        <taxon>Isoalcanivorax</taxon>
    </lineage>
</organism>
<dbReference type="GO" id="GO:0022857">
    <property type="term" value="F:transmembrane transporter activity"/>
    <property type="evidence" value="ECO:0007669"/>
    <property type="project" value="InterPro"/>
</dbReference>
<comment type="function">
    <text evidence="10">Part of the Tol-Pal system, which plays a role in outer membrane invagination during cell division and is important for maintaining outer membrane integrity.</text>
</comment>
<evidence type="ECO:0000256" key="8">
    <source>
        <dbReference type="ARBA" id="ARBA00023136"/>
    </source>
</evidence>
<dbReference type="AlphaFoldDB" id="A0A0B4XKP9"/>
<keyword evidence="3 10" id="KW-1003">Cell membrane</keyword>
<proteinExistence type="inferred from homology"/>
<evidence type="ECO:0000256" key="9">
    <source>
        <dbReference type="ARBA" id="ARBA00023306"/>
    </source>
</evidence>
<dbReference type="HAMAP" id="MF_02203">
    <property type="entry name" value="TolR"/>
    <property type="match status" value="1"/>
</dbReference>
<evidence type="ECO:0000256" key="4">
    <source>
        <dbReference type="ARBA" id="ARBA00022519"/>
    </source>
</evidence>
<dbReference type="Pfam" id="PF02472">
    <property type="entry name" value="ExbD"/>
    <property type="match status" value="1"/>
</dbReference>
<dbReference type="NCBIfam" id="TIGR02801">
    <property type="entry name" value="tolR"/>
    <property type="match status" value="1"/>
</dbReference>
<evidence type="ECO:0000313" key="12">
    <source>
        <dbReference type="Proteomes" id="UP000006764"/>
    </source>
</evidence>
<dbReference type="GO" id="GO:0051301">
    <property type="term" value="P:cell division"/>
    <property type="evidence" value="ECO:0007669"/>
    <property type="project" value="UniProtKB-UniRule"/>
</dbReference>
<accession>A0A0B4XKP9</accession>
<keyword evidence="7 10" id="KW-1133">Transmembrane helix</keyword>
<keyword evidence="6 10" id="KW-0812">Transmembrane</keyword>
<keyword evidence="4 10" id="KW-0997">Cell inner membrane</keyword>
<dbReference type="PANTHER" id="PTHR30558:SF7">
    <property type="entry name" value="TOL-PAL SYSTEM PROTEIN TOLR"/>
    <property type="match status" value="1"/>
</dbReference>
<comment type="subunit">
    <text evidence="10">The Tol-Pal system is composed of five core proteins: the inner membrane proteins TolA, TolQ and TolR, the periplasmic protein TolB and the outer membrane protein Pal. They form a network linking the inner and outer membranes and the peptidoglycan layer.</text>
</comment>
<reference evidence="11 12" key="1">
    <citation type="journal article" date="2012" name="J. Bacteriol.">
        <title>Genome sequence of an alkane-degrading bacterium, Alcanivorax pacificus type strain W11-5, isolated from deep sea sediment.</title>
        <authorList>
            <person name="Lai Q."/>
            <person name="Shao Z."/>
        </authorList>
    </citation>
    <scope>NUCLEOTIDE SEQUENCE [LARGE SCALE GENOMIC DNA]</scope>
    <source>
        <strain evidence="11 12">W11-5</strain>
    </source>
</reference>
<keyword evidence="5 10" id="KW-0132">Cell division</keyword>
<dbReference type="RefSeq" id="WP_008739806.1">
    <property type="nucleotide sequence ID" value="NZ_CP004387.1"/>
</dbReference>
<dbReference type="EMBL" id="CP004387">
    <property type="protein sequence ID" value="AJD47681.1"/>
    <property type="molecule type" value="Genomic_DNA"/>
</dbReference>